<reference evidence="2 3" key="1">
    <citation type="submission" date="2015-07" db="EMBL/GenBank/DDBJ databases">
        <authorList>
            <person name="Noorani M."/>
        </authorList>
    </citation>
    <scope>NUCLEOTIDE SEQUENCE [LARGE SCALE GENOMIC DNA]</scope>
    <source>
        <strain evidence="2 3">0788_9</strain>
    </source>
</reference>
<dbReference type="InterPro" id="IPR050678">
    <property type="entry name" value="DNA_Partitioning_ATPase"/>
</dbReference>
<feature type="domain" description="AAA" evidence="1">
    <location>
        <begin position="90"/>
        <end position="290"/>
    </location>
</feature>
<dbReference type="Proteomes" id="UP000037891">
    <property type="component" value="Unassembled WGS sequence"/>
</dbReference>
<evidence type="ECO:0000313" key="3">
    <source>
        <dbReference type="Proteomes" id="UP000037891"/>
    </source>
</evidence>
<comment type="caution">
    <text evidence="2">The sequence shown here is derived from an EMBL/GenBank/DDBJ whole genome shotgun (WGS) entry which is preliminary data.</text>
</comment>
<protein>
    <submittedName>
        <fullName evidence="2">ParaA family ATPase</fullName>
    </submittedName>
</protein>
<dbReference type="RefSeq" id="WP_054086163.1">
    <property type="nucleotide sequence ID" value="NZ_LGLN01000043.1"/>
</dbReference>
<gene>
    <name evidence="2" type="ORF">ABJ99_4881</name>
</gene>
<evidence type="ECO:0000259" key="1">
    <source>
        <dbReference type="Pfam" id="PF13614"/>
    </source>
</evidence>
<dbReference type="InterPro" id="IPR025669">
    <property type="entry name" value="AAA_dom"/>
</dbReference>
<dbReference type="SUPFAM" id="SSF52540">
    <property type="entry name" value="P-loop containing nucleoside triphosphate hydrolases"/>
    <property type="match status" value="1"/>
</dbReference>
<dbReference type="CDD" id="cd02042">
    <property type="entry name" value="ParAB_family"/>
    <property type="match status" value="1"/>
</dbReference>
<dbReference type="PANTHER" id="PTHR13696:SF99">
    <property type="entry name" value="COBYRINIC ACID AC-DIAMIDE SYNTHASE"/>
    <property type="match status" value="1"/>
</dbReference>
<evidence type="ECO:0000313" key="2">
    <source>
        <dbReference type="EMBL" id="KPC31065.1"/>
    </source>
</evidence>
<dbReference type="InterPro" id="IPR027417">
    <property type="entry name" value="P-loop_NTPase"/>
</dbReference>
<sequence length="376" mass="41662">MNATEESQLDLQSFVDFGSLTFSPQFAAECFGLTTRRLKDIEEENGVEIRRVPRGTSTARVYGVADLFAIAALRRRLGHSKGLSRQIVVSTFVPKGGTAKTTTAVNLALSAQFGGLKTLIIDNDPQGDTSSMLGYDPDLGPEDLTAMGIPHDRLVDGHLGNLISPLLRMRAFDPKTLNQVIKKPFGEDGIHLIPADTYIEDLGVALDASNNPDMWYARWIEQAKAGEIPGCDLSSYDLIIFDNAPAGSRLTKNSVAASDLLLCPIRMDKFSFRALLRLNDWCARFAREYNYAPKLLAIPTMFIRNRPSLINNLYRLNELFPGRVTEEKIYVSEEYAKALDDGIPLLLWKGSTSKSLVPVRSVHREILDKIREVASA</sequence>
<dbReference type="Gene3D" id="3.40.50.300">
    <property type="entry name" value="P-loop containing nucleotide triphosphate hydrolases"/>
    <property type="match status" value="1"/>
</dbReference>
<organism evidence="2 3">
    <name type="scientific">Pseudomonas syringae pv. cilantro</name>
    <dbReference type="NCBI Taxonomy" id="81035"/>
    <lineage>
        <taxon>Bacteria</taxon>
        <taxon>Pseudomonadati</taxon>
        <taxon>Pseudomonadota</taxon>
        <taxon>Gammaproteobacteria</taxon>
        <taxon>Pseudomonadales</taxon>
        <taxon>Pseudomonadaceae</taxon>
        <taxon>Pseudomonas</taxon>
        <taxon>Pseudomonas syringae</taxon>
    </lineage>
</organism>
<dbReference type="PANTHER" id="PTHR13696">
    <property type="entry name" value="P-LOOP CONTAINING NUCLEOSIDE TRIPHOSPHATE HYDROLASE"/>
    <property type="match status" value="1"/>
</dbReference>
<accession>A0A0N0GFD6</accession>
<dbReference type="AlphaFoldDB" id="A0A0N0GFD6"/>
<dbReference type="EMBL" id="LGLN01000043">
    <property type="protein sequence ID" value="KPC31065.1"/>
    <property type="molecule type" value="Genomic_DNA"/>
</dbReference>
<reference evidence="2 3" key="2">
    <citation type="submission" date="2015-10" db="EMBL/GenBank/DDBJ databases">
        <title>Comparative genomics and high-throughput reverse genetic screens identify a new phytobacterial MAMP and an Arabidopsis receptor required for immune elicitation.</title>
        <authorList>
            <person name="Mott G.A."/>
            <person name="Thakur S."/>
            <person name="Wang P.W."/>
            <person name="Desveaux D."/>
            <person name="Guttman D.S."/>
        </authorList>
    </citation>
    <scope>NUCLEOTIDE SEQUENCE [LARGE SCALE GENOMIC DNA]</scope>
    <source>
        <strain evidence="2 3">0788_9</strain>
    </source>
</reference>
<dbReference type="PATRIC" id="fig|81035.3.peg.5235"/>
<proteinExistence type="predicted"/>
<name>A0A0N0GFD6_PSESX</name>
<dbReference type="Pfam" id="PF13614">
    <property type="entry name" value="AAA_31"/>
    <property type="match status" value="1"/>
</dbReference>